<evidence type="ECO:0000256" key="1">
    <source>
        <dbReference type="ARBA" id="ARBA00022679"/>
    </source>
</evidence>
<feature type="domain" description="N-acetyltransferase" evidence="3">
    <location>
        <begin position="165"/>
        <end position="315"/>
    </location>
</feature>
<sequence length="323" mass="36520">MTDTRSSLHFRSFQQADAPAVADLVTRSVRGLWTYRPEHFRESTRPERRRLVAVRGGEVVATAHLAPFGDSAPDALRLDLAGEGAVFSPLYLALLAEWPAGYSRLLGVTREDFSEKMTFFAAAGFRNAWQSWGAHLDLRGWDPERFRALEERLFLEGYEVDRWRMDAPEAEWQALYTLHRQGEADVPRNPTTMTAPLDLLALREVMTREEAVFVVRRRGELLALTRLTLPQDRSLQGTSEVSSDLTVTHPAHRGRGLATLVKAHALAWAQTEGYTHAGTGGAILNLPMLRVNTRLGYVPEAMWVTWEKRLRREGTEVRKCSEL</sequence>
<name>A0A7X1NX54_9DEIO</name>
<evidence type="ECO:0000313" key="4">
    <source>
        <dbReference type="EMBL" id="MPY67099.1"/>
    </source>
</evidence>
<reference evidence="4 5" key="1">
    <citation type="submission" date="2019-10" db="EMBL/GenBank/DDBJ databases">
        <title>Deinococcus sp. isolated from soil.</title>
        <authorList>
            <person name="Li Y."/>
            <person name="Wang J."/>
        </authorList>
    </citation>
    <scope>NUCLEOTIDE SEQUENCE [LARGE SCALE GENOMIC DNA]</scope>
    <source>
        <strain evidence="4 5">SDU3-2</strain>
    </source>
</reference>
<dbReference type="PROSITE" id="PS51186">
    <property type="entry name" value="GNAT"/>
    <property type="match status" value="1"/>
</dbReference>
<dbReference type="CDD" id="cd04301">
    <property type="entry name" value="NAT_SF"/>
    <property type="match status" value="1"/>
</dbReference>
<protein>
    <submittedName>
        <fullName evidence="4">GNAT family N-acetyltransferase</fullName>
    </submittedName>
</protein>
<evidence type="ECO:0000256" key="2">
    <source>
        <dbReference type="ARBA" id="ARBA00023315"/>
    </source>
</evidence>
<dbReference type="PANTHER" id="PTHR43877:SF1">
    <property type="entry name" value="ACETYLTRANSFERASE"/>
    <property type="match status" value="1"/>
</dbReference>
<dbReference type="InterPro" id="IPR050832">
    <property type="entry name" value="Bact_Acetyltransf"/>
</dbReference>
<dbReference type="EMBL" id="WBSL01000004">
    <property type="protein sequence ID" value="MPY67099.1"/>
    <property type="molecule type" value="Genomic_DNA"/>
</dbReference>
<keyword evidence="2" id="KW-0012">Acyltransferase</keyword>
<dbReference type="RefSeq" id="WP_322618728.1">
    <property type="nucleotide sequence ID" value="NZ_WBSL01000004.1"/>
</dbReference>
<dbReference type="Pfam" id="PF00583">
    <property type="entry name" value="Acetyltransf_1"/>
    <property type="match status" value="1"/>
</dbReference>
<evidence type="ECO:0000259" key="3">
    <source>
        <dbReference type="PROSITE" id="PS51186"/>
    </source>
</evidence>
<dbReference type="SUPFAM" id="SSF55729">
    <property type="entry name" value="Acyl-CoA N-acyltransferases (Nat)"/>
    <property type="match status" value="2"/>
</dbReference>
<dbReference type="Proteomes" id="UP000484842">
    <property type="component" value="Unassembled WGS sequence"/>
</dbReference>
<dbReference type="Gene3D" id="3.40.630.30">
    <property type="match status" value="1"/>
</dbReference>
<dbReference type="InterPro" id="IPR000182">
    <property type="entry name" value="GNAT_dom"/>
</dbReference>
<evidence type="ECO:0000313" key="5">
    <source>
        <dbReference type="Proteomes" id="UP000484842"/>
    </source>
</evidence>
<dbReference type="InterPro" id="IPR016181">
    <property type="entry name" value="Acyl_CoA_acyltransferase"/>
</dbReference>
<dbReference type="GO" id="GO:0016747">
    <property type="term" value="F:acyltransferase activity, transferring groups other than amino-acyl groups"/>
    <property type="evidence" value="ECO:0007669"/>
    <property type="project" value="InterPro"/>
</dbReference>
<keyword evidence="5" id="KW-1185">Reference proteome</keyword>
<proteinExistence type="predicted"/>
<gene>
    <name evidence="4" type="ORF">F8S09_10410</name>
</gene>
<keyword evidence="1 4" id="KW-0808">Transferase</keyword>
<accession>A0A7X1NX54</accession>
<dbReference type="PANTHER" id="PTHR43877">
    <property type="entry name" value="AMINOALKYLPHOSPHONATE N-ACETYLTRANSFERASE-RELATED-RELATED"/>
    <property type="match status" value="1"/>
</dbReference>
<dbReference type="AlphaFoldDB" id="A0A7X1NX54"/>
<comment type="caution">
    <text evidence="4">The sequence shown here is derived from an EMBL/GenBank/DDBJ whole genome shotgun (WGS) entry which is preliminary data.</text>
</comment>
<organism evidence="4 5">
    <name type="scientific">Deinococcus terrestris</name>
    <dbReference type="NCBI Taxonomy" id="2651870"/>
    <lineage>
        <taxon>Bacteria</taxon>
        <taxon>Thermotogati</taxon>
        <taxon>Deinococcota</taxon>
        <taxon>Deinococci</taxon>
        <taxon>Deinococcales</taxon>
        <taxon>Deinococcaceae</taxon>
        <taxon>Deinococcus</taxon>
    </lineage>
</organism>